<accession>A0A833QZT8</accession>
<evidence type="ECO:0000313" key="5">
    <source>
        <dbReference type="Proteomes" id="UP000623129"/>
    </source>
</evidence>
<organism evidence="4 5">
    <name type="scientific">Carex littledalei</name>
    <dbReference type="NCBI Taxonomy" id="544730"/>
    <lineage>
        <taxon>Eukaryota</taxon>
        <taxon>Viridiplantae</taxon>
        <taxon>Streptophyta</taxon>
        <taxon>Embryophyta</taxon>
        <taxon>Tracheophyta</taxon>
        <taxon>Spermatophyta</taxon>
        <taxon>Magnoliopsida</taxon>
        <taxon>Liliopsida</taxon>
        <taxon>Poales</taxon>
        <taxon>Cyperaceae</taxon>
        <taxon>Cyperoideae</taxon>
        <taxon>Cariceae</taxon>
        <taxon>Carex</taxon>
        <taxon>Carex subgen. Euthyceras</taxon>
    </lineage>
</organism>
<reference evidence="4" key="1">
    <citation type="submission" date="2020-01" db="EMBL/GenBank/DDBJ databases">
        <title>Genome sequence of Kobresia littledalei, the first chromosome-level genome in the family Cyperaceae.</title>
        <authorList>
            <person name="Qu G."/>
        </authorList>
    </citation>
    <scope>NUCLEOTIDE SEQUENCE</scope>
    <source>
        <strain evidence="4">C.B.Clarke</strain>
        <tissue evidence="4">Leaf</tissue>
    </source>
</reference>
<proteinExistence type="inferred from homology"/>
<evidence type="ECO:0000259" key="3">
    <source>
        <dbReference type="Pfam" id="PF08574"/>
    </source>
</evidence>
<feature type="domain" description="Transcription factor Iwr1" evidence="3">
    <location>
        <begin position="223"/>
        <end position="285"/>
    </location>
</feature>
<dbReference type="InterPro" id="IPR013883">
    <property type="entry name" value="TF_Iwr1_dom"/>
</dbReference>
<feature type="compositionally biased region" description="Acidic residues" evidence="2">
    <location>
        <begin position="307"/>
        <end position="322"/>
    </location>
</feature>
<evidence type="ECO:0000256" key="1">
    <source>
        <dbReference type="ARBA" id="ARBA00010218"/>
    </source>
</evidence>
<evidence type="ECO:0000313" key="4">
    <source>
        <dbReference type="EMBL" id="KAF3327411.1"/>
    </source>
</evidence>
<dbReference type="AlphaFoldDB" id="A0A833QZT8"/>
<evidence type="ECO:0000256" key="2">
    <source>
        <dbReference type="SAM" id="MobiDB-lite"/>
    </source>
</evidence>
<dbReference type="EMBL" id="SWLB01000017">
    <property type="protein sequence ID" value="KAF3327411.1"/>
    <property type="molecule type" value="Genomic_DNA"/>
</dbReference>
<dbReference type="Proteomes" id="UP000623129">
    <property type="component" value="Unassembled WGS sequence"/>
</dbReference>
<gene>
    <name evidence="4" type="ORF">FCM35_KLT07529</name>
</gene>
<sequence length="330" mass="37863">MAQIERPSCSSSSLPPPPDSVQEKPVIVRVKRKLSQARFDGFWLEINERPSKRTLLDFETLAISGSTPQKVVEEPKSKKLFVQHVDTISNSDALGTVLHSFLTNYNVSKDMKIEERKRAFKLAKKPDKNQVAKQKHEEMARNARFEQIWKSRKDSLKEVCMLYDVLQVDTIDETPPKIEKKRDTTAEDEAILCNYLPLVREYIPSAATEIESDIFSEVSSEENYVYDLYTVEKDGDTKMDDIQADFPLVQVDNGDDDDFCDGSKSDYDTEDSNAEDNPLFDYPDEGPSEDEEERDPYDYCENSSDMYDTEIADIGSDDEGEEEHWRMGHC</sequence>
<feature type="region of interest" description="Disordered" evidence="2">
    <location>
        <begin position="1"/>
        <end position="25"/>
    </location>
</feature>
<feature type="region of interest" description="Disordered" evidence="2">
    <location>
        <begin position="249"/>
        <end position="330"/>
    </location>
</feature>
<comment type="caution">
    <text evidence="4">The sequence shown here is derived from an EMBL/GenBank/DDBJ whole genome shotgun (WGS) entry which is preliminary data.</text>
</comment>
<dbReference type="PANTHER" id="PTHR31934">
    <property type="entry name" value="ALPHA/BETA-HYDROLASES SUPERFAMILY PROTEIN"/>
    <property type="match status" value="1"/>
</dbReference>
<comment type="similarity">
    <text evidence="1">Belongs to the IWR1/SLC7A6OS family.</text>
</comment>
<feature type="compositionally biased region" description="Acidic residues" evidence="2">
    <location>
        <begin position="282"/>
        <end position="295"/>
    </location>
</feature>
<keyword evidence="5" id="KW-1185">Reference proteome</keyword>
<dbReference type="OrthoDB" id="775994at2759"/>
<dbReference type="PANTHER" id="PTHR31934:SF2">
    <property type="entry name" value="RNA-DIRECTED DNA METHYLATION 4"/>
    <property type="match status" value="1"/>
</dbReference>
<name>A0A833QZT8_9POAL</name>
<protein>
    <submittedName>
        <fullName evidence="4">RNA-directed DNA methylation 4 isoform X2</fullName>
    </submittedName>
</protein>
<dbReference type="Pfam" id="PF08574">
    <property type="entry name" value="Iwr1"/>
    <property type="match status" value="1"/>
</dbReference>